<dbReference type="InterPro" id="IPR050317">
    <property type="entry name" value="Plant_Fungal_Acyltransferase"/>
</dbReference>
<evidence type="ECO:0000313" key="5">
    <source>
        <dbReference type="Proteomes" id="UP001443914"/>
    </source>
</evidence>
<accession>A0AAW1JQ83</accession>
<protein>
    <recommendedName>
        <fullName evidence="6">Shikimate O-hydroxycinnamoyltransferase</fullName>
    </recommendedName>
</protein>
<comment type="similarity">
    <text evidence="1">Belongs to the plant acyltransferase family.</text>
</comment>
<reference evidence="4" key="1">
    <citation type="submission" date="2024-03" db="EMBL/GenBank/DDBJ databases">
        <title>WGS assembly of Saponaria officinalis var. Norfolk2.</title>
        <authorList>
            <person name="Jenkins J."/>
            <person name="Shu S."/>
            <person name="Grimwood J."/>
            <person name="Barry K."/>
            <person name="Goodstein D."/>
            <person name="Schmutz J."/>
            <person name="Leebens-Mack J."/>
            <person name="Osbourn A."/>
        </authorList>
    </citation>
    <scope>NUCLEOTIDE SEQUENCE [LARGE SCALE GENOMIC DNA]</scope>
    <source>
        <strain evidence="4">JIC</strain>
    </source>
</reference>
<dbReference type="GO" id="GO:0016747">
    <property type="term" value="F:acyltransferase activity, transferring groups other than amino-acyl groups"/>
    <property type="evidence" value="ECO:0007669"/>
    <property type="project" value="TreeGrafter"/>
</dbReference>
<dbReference type="PANTHER" id="PTHR31642:SF11">
    <property type="entry name" value="SHIKIMATE O-HYDROXYCINNAMOYLTRANSFERASE"/>
    <property type="match status" value="1"/>
</dbReference>
<dbReference type="Pfam" id="PF02458">
    <property type="entry name" value="Transferase"/>
    <property type="match status" value="1"/>
</dbReference>
<dbReference type="Proteomes" id="UP001443914">
    <property type="component" value="Unassembled WGS sequence"/>
</dbReference>
<proteinExistence type="inferred from homology"/>
<comment type="caution">
    <text evidence="4">The sequence shown here is derived from an EMBL/GenBank/DDBJ whole genome shotgun (WGS) entry which is preliminary data.</text>
</comment>
<sequence length="196" mass="22042">MDVKKSVTILSSTVVCPADETPKGSLWLSRLDMMARQPYSHTRVLYVYSPNKTHNLKSSLSTPFFDTDILKKSLGKALVPFYIMAGRLKFNKSNGRYEIDCNAEGALFIEANTKCSLTDLGRETWADLLGIRPCREINPNTELRKELFFTCDYSIGLSLIPLLMVQLTRFKCGGVCRHRTTADSHSCSAEQITSFL</sequence>
<evidence type="ECO:0000313" key="4">
    <source>
        <dbReference type="EMBL" id="KAK9707334.1"/>
    </source>
</evidence>
<dbReference type="EMBL" id="JBDFQZ010000007">
    <property type="protein sequence ID" value="KAK9707334.1"/>
    <property type="molecule type" value="Genomic_DNA"/>
</dbReference>
<gene>
    <name evidence="4" type="ORF">RND81_07G190000</name>
</gene>
<organism evidence="4 5">
    <name type="scientific">Saponaria officinalis</name>
    <name type="common">Common soapwort</name>
    <name type="synonym">Lychnis saponaria</name>
    <dbReference type="NCBI Taxonomy" id="3572"/>
    <lineage>
        <taxon>Eukaryota</taxon>
        <taxon>Viridiplantae</taxon>
        <taxon>Streptophyta</taxon>
        <taxon>Embryophyta</taxon>
        <taxon>Tracheophyta</taxon>
        <taxon>Spermatophyta</taxon>
        <taxon>Magnoliopsida</taxon>
        <taxon>eudicotyledons</taxon>
        <taxon>Gunneridae</taxon>
        <taxon>Pentapetalae</taxon>
        <taxon>Caryophyllales</taxon>
        <taxon>Caryophyllaceae</taxon>
        <taxon>Caryophylleae</taxon>
        <taxon>Saponaria</taxon>
    </lineage>
</organism>
<evidence type="ECO:0008006" key="6">
    <source>
        <dbReference type="Google" id="ProtNLM"/>
    </source>
</evidence>
<dbReference type="AlphaFoldDB" id="A0AAW1JQ83"/>
<evidence type="ECO:0000256" key="2">
    <source>
        <dbReference type="ARBA" id="ARBA00022679"/>
    </source>
</evidence>
<keyword evidence="5" id="KW-1185">Reference proteome</keyword>
<name>A0AAW1JQ83_SAPOF</name>
<dbReference type="Gene3D" id="3.30.559.10">
    <property type="entry name" value="Chloramphenicol acetyltransferase-like domain"/>
    <property type="match status" value="1"/>
</dbReference>
<evidence type="ECO:0000256" key="3">
    <source>
        <dbReference type="ARBA" id="ARBA00023315"/>
    </source>
</evidence>
<keyword evidence="2" id="KW-0808">Transferase</keyword>
<evidence type="ECO:0000256" key="1">
    <source>
        <dbReference type="ARBA" id="ARBA00009861"/>
    </source>
</evidence>
<dbReference type="PANTHER" id="PTHR31642">
    <property type="entry name" value="TRICHOTHECENE 3-O-ACETYLTRANSFERASE"/>
    <property type="match status" value="1"/>
</dbReference>
<dbReference type="InterPro" id="IPR023213">
    <property type="entry name" value="CAT-like_dom_sf"/>
</dbReference>
<keyword evidence="3" id="KW-0012">Acyltransferase</keyword>